<dbReference type="InterPro" id="IPR038532">
    <property type="entry name" value="NDUFS4-like_sf"/>
</dbReference>
<keyword evidence="3" id="KW-1185">Reference proteome</keyword>
<sequence>ADTGVLTRERQTPPAIEPPMGWTGGTDTRAAEVGLTFPARAQACAERQGLASSAEPEPAEAARAKTLWVWRSNRRPALA</sequence>
<comment type="caution">
    <text evidence="2">The sequence shown here is derived from an EMBL/GenBank/DDBJ whole genome shotgun (WGS) entry which is preliminary data.</text>
</comment>
<feature type="region of interest" description="Disordered" evidence="1">
    <location>
        <begin position="1"/>
        <end position="26"/>
    </location>
</feature>
<evidence type="ECO:0000313" key="2">
    <source>
        <dbReference type="EMBL" id="MDO6575589.1"/>
    </source>
</evidence>
<feature type="non-terminal residue" evidence="2">
    <location>
        <position position="79"/>
    </location>
</feature>
<evidence type="ECO:0000313" key="3">
    <source>
        <dbReference type="Proteomes" id="UP001170310"/>
    </source>
</evidence>
<dbReference type="Proteomes" id="UP001170310">
    <property type="component" value="Unassembled WGS sequence"/>
</dbReference>
<name>A0AAW7YWS0_9STAP</name>
<gene>
    <name evidence="2" type="ORF">Q4528_15865</name>
</gene>
<protein>
    <submittedName>
        <fullName evidence="2">Uncharacterized protein</fullName>
    </submittedName>
</protein>
<dbReference type="EMBL" id="JAUOQO010000920">
    <property type="protein sequence ID" value="MDO6575589.1"/>
    <property type="molecule type" value="Genomic_DNA"/>
</dbReference>
<feature type="non-terminal residue" evidence="2">
    <location>
        <position position="1"/>
    </location>
</feature>
<proteinExistence type="predicted"/>
<reference evidence="2" key="1">
    <citation type="submission" date="2023-07" db="EMBL/GenBank/DDBJ databases">
        <title>Genome content predicts the carbon catabolic preferences of heterotrophic bacteria.</title>
        <authorList>
            <person name="Gralka M."/>
        </authorList>
    </citation>
    <scope>NUCLEOTIDE SEQUENCE</scope>
    <source>
        <strain evidence="2">E2R20</strain>
    </source>
</reference>
<organism evidence="2 3">
    <name type="scientific">Staphylococcus pasteuri_A</name>
    <dbReference type="NCBI Taxonomy" id="3062664"/>
    <lineage>
        <taxon>Bacteria</taxon>
        <taxon>Bacillati</taxon>
        <taxon>Bacillota</taxon>
        <taxon>Bacilli</taxon>
        <taxon>Bacillales</taxon>
        <taxon>Staphylococcaceae</taxon>
        <taxon>Staphylococcus</taxon>
    </lineage>
</organism>
<accession>A0AAW7YWS0</accession>
<evidence type="ECO:0000256" key="1">
    <source>
        <dbReference type="SAM" id="MobiDB-lite"/>
    </source>
</evidence>
<dbReference type="AlphaFoldDB" id="A0AAW7YWS0"/>
<dbReference type="Gene3D" id="3.30.160.190">
    <property type="entry name" value="atu1810 like domain"/>
    <property type="match status" value="1"/>
</dbReference>